<gene>
    <name evidence="3" type="ORF">EDD78_11174</name>
</gene>
<dbReference type="InterPro" id="IPR013785">
    <property type="entry name" value="Aldolase_TIM"/>
</dbReference>
<sequence length="221" mass="24459">MLEKERGNLLCPSMMCAPCDSLAREVRALDEAGADVFHCDVMDGRFVPNFALGMGDIRCIRENTQKLVDVHLMVEDPGRYVGLFSELGVDILYVHPEADREVVRTLMKIRLSGSRAGIALNPGTSLDTVKELLSLVDYLMIMTVMPGFSGQKYLPFVDEKLLEAARYKSRYPFRLMVDGAISPETVQRLSGMGVDGFVLGTSALFGKQEGYATLIEKLRNG</sequence>
<evidence type="ECO:0000256" key="1">
    <source>
        <dbReference type="ARBA" id="ARBA00022723"/>
    </source>
</evidence>
<dbReference type="OrthoDB" id="1645589at2"/>
<dbReference type="InterPro" id="IPR000056">
    <property type="entry name" value="Ribul_P_3_epim-like"/>
</dbReference>
<evidence type="ECO:0000313" key="3">
    <source>
        <dbReference type="EMBL" id="TCL42308.1"/>
    </source>
</evidence>
<keyword evidence="1" id="KW-0479">Metal-binding</keyword>
<protein>
    <submittedName>
        <fullName evidence="3">Ribulose-5-phosphate 3-epimerase</fullName>
    </submittedName>
</protein>
<dbReference type="InterPro" id="IPR011060">
    <property type="entry name" value="RibuloseP-bd_barrel"/>
</dbReference>
<dbReference type="GO" id="GO:0046872">
    <property type="term" value="F:metal ion binding"/>
    <property type="evidence" value="ECO:0007669"/>
    <property type="project" value="UniProtKB-KW"/>
</dbReference>
<name>A0A9X8UHI8_9FIRM</name>
<dbReference type="NCBIfam" id="NF004076">
    <property type="entry name" value="PRK05581.1-4"/>
    <property type="match status" value="1"/>
</dbReference>
<proteinExistence type="predicted"/>
<comment type="caution">
    <text evidence="3">The sequence shown here is derived from an EMBL/GenBank/DDBJ whole genome shotgun (WGS) entry which is preliminary data.</text>
</comment>
<dbReference type="Pfam" id="PF00834">
    <property type="entry name" value="Ribul_P_3_epim"/>
    <property type="match status" value="1"/>
</dbReference>
<reference evidence="3 4" key="1">
    <citation type="submission" date="2019-03" db="EMBL/GenBank/DDBJ databases">
        <title>Genomic Encyclopedia of Type Strains, Phase IV (KMG-IV): sequencing the most valuable type-strain genomes for metagenomic binning, comparative biology and taxonomic classification.</title>
        <authorList>
            <person name="Goeker M."/>
        </authorList>
    </citation>
    <scope>NUCLEOTIDE SEQUENCE [LARGE SCALE GENOMIC DNA]</scope>
    <source>
        <strain evidence="3 4">DSM 100433</strain>
    </source>
</reference>
<dbReference type="SUPFAM" id="SSF51366">
    <property type="entry name" value="Ribulose-phoshate binding barrel"/>
    <property type="match status" value="1"/>
</dbReference>
<dbReference type="PANTHER" id="PTHR11749">
    <property type="entry name" value="RIBULOSE-5-PHOSPHATE-3-EPIMERASE"/>
    <property type="match status" value="1"/>
</dbReference>
<accession>A0A9X8UHI8</accession>
<dbReference type="Gene3D" id="3.20.20.70">
    <property type="entry name" value="Aldolase class I"/>
    <property type="match status" value="1"/>
</dbReference>
<dbReference type="EMBL" id="SLUK01000011">
    <property type="protein sequence ID" value="TCL42308.1"/>
    <property type="molecule type" value="Genomic_DNA"/>
</dbReference>
<dbReference type="Proteomes" id="UP000294682">
    <property type="component" value="Unassembled WGS sequence"/>
</dbReference>
<evidence type="ECO:0000313" key="4">
    <source>
        <dbReference type="Proteomes" id="UP000294682"/>
    </source>
</evidence>
<evidence type="ECO:0000256" key="2">
    <source>
        <dbReference type="ARBA" id="ARBA00023235"/>
    </source>
</evidence>
<dbReference type="AlphaFoldDB" id="A0A9X8UHI8"/>
<dbReference type="GO" id="GO:0016857">
    <property type="term" value="F:racemase and epimerase activity, acting on carbohydrates and derivatives"/>
    <property type="evidence" value="ECO:0007669"/>
    <property type="project" value="InterPro"/>
</dbReference>
<keyword evidence="2" id="KW-0413">Isomerase</keyword>
<dbReference type="GO" id="GO:0005975">
    <property type="term" value="P:carbohydrate metabolic process"/>
    <property type="evidence" value="ECO:0007669"/>
    <property type="project" value="InterPro"/>
</dbReference>
<dbReference type="CDD" id="cd00429">
    <property type="entry name" value="RPE"/>
    <property type="match status" value="1"/>
</dbReference>
<dbReference type="RefSeq" id="WP_079699070.1">
    <property type="nucleotide sequence ID" value="NZ_JADNAH010000038.1"/>
</dbReference>
<organism evidence="3 4">
    <name type="scientific">Harryflintia acetispora</name>
    <dbReference type="NCBI Taxonomy" id="1849041"/>
    <lineage>
        <taxon>Bacteria</taxon>
        <taxon>Bacillati</taxon>
        <taxon>Bacillota</taxon>
        <taxon>Clostridia</taxon>
        <taxon>Eubacteriales</taxon>
        <taxon>Oscillospiraceae</taxon>
        <taxon>Harryflintia</taxon>
    </lineage>
</organism>
<keyword evidence="4" id="KW-1185">Reference proteome</keyword>